<dbReference type="SMART" id="SM00630">
    <property type="entry name" value="Sema"/>
    <property type="match status" value="1"/>
</dbReference>
<keyword evidence="3" id="KW-1015">Disulfide bond</keyword>
<dbReference type="InterPro" id="IPR031148">
    <property type="entry name" value="Plexin"/>
</dbReference>
<dbReference type="InterPro" id="IPR013783">
    <property type="entry name" value="Ig-like_fold"/>
</dbReference>
<sequence>MRTTDFLIAVVALVVMTMGPGSHGLQIVGTYRDPYGEELLQMAMEEKSENLLVTSAKTIAKLNSDLKLGYLHKLGLNFTNSNTIVINDEQNLVILCSSQSGMCAVVSYVDLSKVLATSKVPIMTLVGNTSSLVAYNPASQTVIVANNFVQDGDKSSRYIPVLSSRSFSDLTLVNGEQSALYTLNLNKIPKDFFAEYLYSFSKGQFTYFVTRQLNPKALKVQTKVSRICHSDLKHSAHIQIQLDCVVDTKVQFSVVQAVYYETNSNKLFMSFTKGYSDNIKDSAVCEFELHAIDKMLKTSVEECYHGNGLTGPAHLHVESTCTHLNAKPDECGRSNHSEYYRAIQGVSPLFERPLLTVPGTFVTSLIANTDHKYVSLYLGTKNGSILKYVISKDGLVSMVSEVVLDPGQEIKGRLLLAPSKDILYVRTKNKISKVYLDHCGVWSSCQQCSMSLDPLCGWCVLTNSCTMESQCGKGAVSPAWLPAQTGSCAQMRDITPTMVSYRLLTEDNQIRFNLDKISTTSLSQLEIRCSFIVLGTKHVTIATIDGDAVKCRLPERTKLPTLPHGKVIWADRDHTVLEVQFQVEGQTIVKRDVSLYDCQLNTNCTSCTESTFGCKWCHVRGLCVSDAAPACPDQTTAAVQSPVKCPRLETTSYDTDVVVHSGQNKSISVRVADIQPDQMVNVLCLFTYSGEVKYSTGKIMSSNLECEALQFEFSDVTLPIVTAQFTVTSGKHSVPLDNPQNIK</sequence>
<keyword evidence="6" id="KW-0732">Signal</keyword>
<dbReference type="PANTHER" id="PTHR22625:SF70">
    <property type="entry name" value="PLEXIN A, ISOFORM A"/>
    <property type="match status" value="1"/>
</dbReference>
<dbReference type="InterPro" id="IPR036352">
    <property type="entry name" value="Semap_dom_sf"/>
</dbReference>
<organism evidence="8 9">
    <name type="scientific">Dreissena polymorpha</name>
    <name type="common">Zebra mussel</name>
    <name type="synonym">Mytilus polymorpha</name>
    <dbReference type="NCBI Taxonomy" id="45954"/>
    <lineage>
        <taxon>Eukaryota</taxon>
        <taxon>Metazoa</taxon>
        <taxon>Spiralia</taxon>
        <taxon>Lophotrochozoa</taxon>
        <taxon>Mollusca</taxon>
        <taxon>Bivalvia</taxon>
        <taxon>Autobranchia</taxon>
        <taxon>Heteroconchia</taxon>
        <taxon>Euheterodonta</taxon>
        <taxon>Imparidentia</taxon>
        <taxon>Neoheterodontei</taxon>
        <taxon>Myida</taxon>
        <taxon>Dreissenoidea</taxon>
        <taxon>Dreissenidae</taxon>
        <taxon>Dreissena</taxon>
    </lineage>
</organism>
<dbReference type="GO" id="GO:0017154">
    <property type="term" value="F:semaphorin receptor activity"/>
    <property type="evidence" value="ECO:0007669"/>
    <property type="project" value="InterPro"/>
</dbReference>
<name>A0A9D4H201_DREPO</name>
<keyword evidence="2" id="KW-0472">Membrane</keyword>
<dbReference type="SUPFAM" id="SSF101912">
    <property type="entry name" value="Sema domain"/>
    <property type="match status" value="1"/>
</dbReference>
<dbReference type="Gene3D" id="2.130.10.10">
    <property type="entry name" value="YVTN repeat-like/Quinoprotein amine dehydrogenase"/>
    <property type="match status" value="1"/>
</dbReference>
<dbReference type="PROSITE" id="PS51004">
    <property type="entry name" value="SEMA"/>
    <property type="match status" value="1"/>
</dbReference>
<evidence type="ECO:0000256" key="1">
    <source>
        <dbReference type="ARBA" id="ARBA00004251"/>
    </source>
</evidence>
<keyword evidence="9" id="KW-1185">Reference proteome</keyword>
<dbReference type="InterPro" id="IPR001627">
    <property type="entry name" value="Semap_dom"/>
</dbReference>
<evidence type="ECO:0000259" key="7">
    <source>
        <dbReference type="PROSITE" id="PS51004"/>
    </source>
</evidence>
<evidence type="ECO:0000313" key="8">
    <source>
        <dbReference type="EMBL" id="KAH3827941.1"/>
    </source>
</evidence>
<comment type="subcellular location">
    <subcellularLocation>
        <location evidence="1">Cell membrane</location>
        <topology evidence="1">Single-pass type I membrane protein</topology>
    </subcellularLocation>
</comment>
<dbReference type="Pfam" id="PF01437">
    <property type="entry name" value="PSI"/>
    <property type="match status" value="1"/>
</dbReference>
<dbReference type="PANTHER" id="PTHR22625">
    <property type="entry name" value="PLEXIN"/>
    <property type="match status" value="1"/>
</dbReference>
<feature type="signal peptide" evidence="6">
    <location>
        <begin position="1"/>
        <end position="24"/>
    </location>
</feature>
<reference evidence="8" key="1">
    <citation type="journal article" date="2019" name="bioRxiv">
        <title>The Genome of the Zebra Mussel, Dreissena polymorpha: A Resource for Invasive Species Research.</title>
        <authorList>
            <person name="McCartney M.A."/>
            <person name="Auch B."/>
            <person name="Kono T."/>
            <person name="Mallez S."/>
            <person name="Zhang Y."/>
            <person name="Obille A."/>
            <person name="Becker A."/>
            <person name="Abrahante J.E."/>
            <person name="Garbe J."/>
            <person name="Badalamenti J.P."/>
            <person name="Herman A."/>
            <person name="Mangelson H."/>
            <person name="Liachko I."/>
            <person name="Sullivan S."/>
            <person name="Sone E.D."/>
            <person name="Koren S."/>
            <person name="Silverstein K.A.T."/>
            <person name="Beckman K.B."/>
            <person name="Gohl D.M."/>
        </authorList>
    </citation>
    <scope>NUCLEOTIDE SEQUENCE</scope>
    <source>
        <strain evidence="8">Duluth1</strain>
        <tissue evidence="8">Whole animal</tissue>
    </source>
</reference>
<dbReference type="Pfam" id="PF01403">
    <property type="entry name" value="Sema"/>
    <property type="match status" value="1"/>
</dbReference>
<dbReference type="SUPFAM" id="SSF103575">
    <property type="entry name" value="Plexin repeat"/>
    <property type="match status" value="1"/>
</dbReference>
<comment type="caution">
    <text evidence="8">The sequence shown here is derived from an EMBL/GenBank/DDBJ whole genome shotgun (WGS) entry which is preliminary data.</text>
</comment>
<evidence type="ECO:0000256" key="6">
    <source>
        <dbReference type="SAM" id="SignalP"/>
    </source>
</evidence>
<evidence type="ECO:0000256" key="3">
    <source>
        <dbReference type="ARBA" id="ARBA00023157"/>
    </source>
</evidence>
<reference evidence="8" key="2">
    <citation type="submission" date="2020-11" db="EMBL/GenBank/DDBJ databases">
        <authorList>
            <person name="McCartney M.A."/>
            <person name="Auch B."/>
            <person name="Kono T."/>
            <person name="Mallez S."/>
            <person name="Becker A."/>
            <person name="Gohl D.M."/>
            <person name="Silverstein K.A.T."/>
            <person name="Koren S."/>
            <person name="Bechman K.B."/>
            <person name="Herman A."/>
            <person name="Abrahante J.E."/>
            <person name="Garbe J."/>
        </authorList>
    </citation>
    <scope>NUCLEOTIDE SEQUENCE</scope>
    <source>
        <strain evidence="8">Duluth1</strain>
        <tissue evidence="8">Whole animal</tissue>
    </source>
</reference>
<accession>A0A9D4H201</accession>
<dbReference type="Proteomes" id="UP000828390">
    <property type="component" value="Unassembled WGS sequence"/>
</dbReference>
<protein>
    <recommendedName>
        <fullName evidence="7">Sema domain-containing protein</fullName>
    </recommendedName>
</protein>
<dbReference type="InterPro" id="IPR002165">
    <property type="entry name" value="Plexin_repeat"/>
</dbReference>
<feature type="non-terminal residue" evidence="8">
    <location>
        <position position="1"/>
    </location>
</feature>
<dbReference type="GO" id="GO:0030334">
    <property type="term" value="P:regulation of cell migration"/>
    <property type="evidence" value="ECO:0007669"/>
    <property type="project" value="TreeGrafter"/>
</dbReference>
<dbReference type="InterPro" id="IPR015943">
    <property type="entry name" value="WD40/YVTN_repeat-like_dom_sf"/>
</dbReference>
<evidence type="ECO:0000256" key="4">
    <source>
        <dbReference type="ARBA" id="ARBA00023180"/>
    </source>
</evidence>
<dbReference type="Gene3D" id="2.60.40.10">
    <property type="entry name" value="Immunoglobulins"/>
    <property type="match status" value="2"/>
</dbReference>
<keyword evidence="4" id="KW-0325">Glycoprotein</keyword>
<evidence type="ECO:0000256" key="5">
    <source>
        <dbReference type="PROSITE-ProRule" id="PRU00352"/>
    </source>
</evidence>
<dbReference type="EMBL" id="JAIWYP010000005">
    <property type="protein sequence ID" value="KAH3827941.1"/>
    <property type="molecule type" value="Genomic_DNA"/>
</dbReference>
<dbReference type="Pfam" id="PF18020">
    <property type="entry name" value="TIG_2"/>
    <property type="match status" value="1"/>
</dbReference>
<evidence type="ECO:0000313" key="9">
    <source>
        <dbReference type="Proteomes" id="UP000828390"/>
    </source>
</evidence>
<gene>
    <name evidence="8" type="ORF">DPMN_129887</name>
</gene>
<proteinExistence type="predicted"/>
<dbReference type="InterPro" id="IPR016201">
    <property type="entry name" value="PSI"/>
</dbReference>
<dbReference type="SMART" id="SM00423">
    <property type="entry name" value="PSI"/>
    <property type="match status" value="2"/>
</dbReference>
<comment type="caution">
    <text evidence="5">Lacks conserved residue(s) required for the propagation of feature annotation.</text>
</comment>
<dbReference type="GO" id="GO:0005886">
    <property type="term" value="C:plasma membrane"/>
    <property type="evidence" value="ECO:0007669"/>
    <property type="project" value="UniProtKB-SubCell"/>
</dbReference>
<feature type="chain" id="PRO_5039501045" description="Sema domain-containing protein" evidence="6">
    <location>
        <begin position="25"/>
        <end position="743"/>
    </location>
</feature>
<dbReference type="AlphaFoldDB" id="A0A9D4H201"/>
<dbReference type="GO" id="GO:0002116">
    <property type="term" value="C:semaphorin receptor complex"/>
    <property type="evidence" value="ECO:0007669"/>
    <property type="project" value="TreeGrafter"/>
</dbReference>
<feature type="domain" description="Sema" evidence="7">
    <location>
        <begin position="10"/>
        <end position="436"/>
    </location>
</feature>
<dbReference type="InterPro" id="IPR041362">
    <property type="entry name" value="TIG2_plexin"/>
</dbReference>
<evidence type="ECO:0000256" key="2">
    <source>
        <dbReference type="ARBA" id="ARBA00023136"/>
    </source>
</evidence>